<reference evidence="3" key="1">
    <citation type="submission" date="2021-06" db="EMBL/GenBank/DDBJ databases">
        <authorList>
            <person name="Hodson N. C."/>
            <person name="Mongue J. A."/>
            <person name="Jaron S. K."/>
        </authorList>
    </citation>
    <scope>NUCLEOTIDE SEQUENCE</scope>
</reference>
<sequence>MNWVIGLLIVLVVCSEASIVSRRPAIPLKIHPLFHHPETHGHGRDNGAAHIKLQSTGGIGSHFVHPHAKHSKESMRHRVIMEGAVRAAASHAHPAPEIHGHSRIIVPPKVKMSSTHPHHSRPHFHGHRAHGHGSTLA</sequence>
<dbReference type="AlphaFoldDB" id="A0A8J2LJF2"/>
<name>A0A8J2LJF2_9HEXA</name>
<evidence type="ECO:0000256" key="1">
    <source>
        <dbReference type="SAM" id="MobiDB-lite"/>
    </source>
</evidence>
<dbReference type="Proteomes" id="UP000708208">
    <property type="component" value="Unassembled WGS sequence"/>
</dbReference>
<feature type="signal peptide" evidence="2">
    <location>
        <begin position="1"/>
        <end position="17"/>
    </location>
</feature>
<accession>A0A8J2LJF2</accession>
<keyword evidence="4" id="KW-1185">Reference proteome</keyword>
<feature type="chain" id="PRO_5035298348" evidence="2">
    <location>
        <begin position="18"/>
        <end position="137"/>
    </location>
</feature>
<protein>
    <submittedName>
        <fullName evidence="3">Uncharacterized protein</fullName>
    </submittedName>
</protein>
<evidence type="ECO:0000256" key="2">
    <source>
        <dbReference type="SAM" id="SignalP"/>
    </source>
</evidence>
<dbReference type="EMBL" id="CAJVCH010570160">
    <property type="protein sequence ID" value="CAG7834219.1"/>
    <property type="molecule type" value="Genomic_DNA"/>
</dbReference>
<keyword evidence="2" id="KW-0732">Signal</keyword>
<gene>
    <name evidence="3" type="ORF">AFUS01_LOCUS43746</name>
</gene>
<organism evidence="3 4">
    <name type="scientific">Allacma fusca</name>
    <dbReference type="NCBI Taxonomy" id="39272"/>
    <lineage>
        <taxon>Eukaryota</taxon>
        <taxon>Metazoa</taxon>
        <taxon>Ecdysozoa</taxon>
        <taxon>Arthropoda</taxon>
        <taxon>Hexapoda</taxon>
        <taxon>Collembola</taxon>
        <taxon>Symphypleona</taxon>
        <taxon>Sminthuridae</taxon>
        <taxon>Allacma</taxon>
    </lineage>
</organism>
<proteinExistence type="predicted"/>
<comment type="caution">
    <text evidence="3">The sequence shown here is derived from an EMBL/GenBank/DDBJ whole genome shotgun (WGS) entry which is preliminary data.</text>
</comment>
<feature type="region of interest" description="Disordered" evidence="1">
    <location>
        <begin position="111"/>
        <end position="137"/>
    </location>
</feature>
<feature type="compositionally biased region" description="Basic residues" evidence="1">
    <location>
        <begin position="116"/>
        <end position="131"/>
    </location>
</feature>
<evidence type="ECO:0000313" key="3">
    <source>
        <dbReference type="EMBL" id="CAG7834219.1"/>
    </source>
</evidence>
<evidence type="ECO:0000313" key="4">
    <source>
        <dbReference type="Proteomes" id="UP000708208"/>
    </source>
</evidence>